<organism evidence="2 3">
    <name type="scientific">Lentzea miocenica</name>
    <dbReference type="NCBI Taxonomy" id="3095431"/>
    <lineage>
        <taxon>Bacteria</taxon>
        <taxon>Bacillati</taxon>
        <taxon>Actinomycetota</taxon>
        <taxon>Actinomycetes</taxon>
        <taxon>Pseudonocardiales</taxon>
        <taxon>Pseudonocardiaceae</taxon>
        <taxon>Lentzea</taxon>
    </lineage>
</organism>
<evidence type="ECO:0000256" key="1">
    <source>
        <dbReference type="SAM" id="MobiDB-lite"/>
    </source>
</evidence>
<dbReference type="RefSeq" id="WP_319966065.1">
    <property type="nucleotide sequence ID" value="NZ_JAXAVW010000008.1"/>
</dbReference>
<comment type="caution">
    <text evidence="2">The sequence shown here is derived from an EMBL/GenBank/DDBJ whole genome shotgun (WGS) entry which is preliminary data.</text>
</comment>
<proteinExistence type="predicted"/>
<accession>A0ABU4SYL2</accession>
<evidence type="ECO:0000313" key="2">
    <source>
        <dbReference type="EMBL" id="MDX8031008.1"/>
    </source>
</evidence>
<protein>
    <recommendedName>
        <fullName evidence="4">Tetratricopeptide repeat-containing protein</fullName>
    </recommendedName>
</protein>
<dbReference type="Proteomes" id="UP001285521">
    <property type="component" value="Unassembled WGS sequence"/>
</dbReference>
<name>A0ABU4SYL2_9PSEU</name>
<reference evidence="2 3" key="1">
    <citation type="submission" date="2023-11" db="EMBL/GenBank/DDBJ databases">
        <title>Lentzea sokolovensis, sp. nov., Lentzea kristufkii, sp. nov., and Lentzea miocenensis, sp. nov., rare actinobacteria from Sokolov Coal Basin, Miocene lacustrine sediment, Czech Republic.</title>
        <authorList>
            <person name="Lara A."/>
            <person name="Kotroba L."/>
            <person name="Nouioui I."/>
            <person name="Neumann-Schaal M."/>
            <person name="Mast Y."/>
            <person name="Chronakova A."/>
        </authorList>
    </citation>
    <scope>NUCLEOTIDE SEQUENCE [LARGE SCALE GENOMIC DNA]</scope>
    <source>
        <strain evidence="2 3">BCCO 10_0856</strain>
    </source>
</reference>
<evidence type="ECO:0000313" key="3">
    <source>
        <dbReference type="Proteomes" id="UP001285521"/>
    </source>
</evidence>
<dbReference type="EMBL" id="JAXAVW010000008">
    <property type="protein sequence ID" value="MDX8031008.1"/>
    <property type="molecule type" value="Genomic_DNA"/>
</dbReference>
<gene>
    <name evidence="2" type="ORF">SK803_12335</name>
</gene>
<keyword evidence="3" id="KW-1185">Reference proteome</keyword>
<evidence type="ECO:0008006" key="4">
    <source>
        <dbReference type="Google" id="ProtNLM"/>
    </source>
</evidence>
<feature type="region of interest" description="Disordered" evidence="1">
    <location>
        <begin position="21"/>
        <end position="50"/>
    </location>
</feature>
<sequence length="109" mass="12135">MAPRTSSEEVRLGRLLQRLEDDYQASGGSPAREGRGPVLRPTERSENWPANELAETLRHGEAGDPSSARRAAELLELVEDFPAAQKWWHRAATLGDRDAINYVRDVLNG</sequence>